<gene>
    <name evidence="2" type="ORF">QBC46DRAFT_40555</name>
</gene>
<feature type="domain" description="Methyltransferase" evidence="1">
    <location>
        <begin position="38"/>
        <end position="165"/>
    </location>
</feature>
<dbReference type="Proteomes" id="UP001303473">
    <property type="component" value="Unassembled WGS sequence"/>
</dbReference>
<evidence type="ECO:0000259" key="1">
    <source>
        <dbReference type="Pfam" id="PF13847"/>
    </source>
</evidence>
<dbReference type="GO" id="GO:0032259">
    <property type="term" value="P:methylation"/>
    <property type="evidence" value="ECO:0007669"/>
    <property type="project" value="UniProtKB-KW"/>
</dbReference>
<sequence length="316" mass="35084">MATENKDHWSSEAYQQSASFVPQLATKIVQWLDPHEYASVLDVGCGDGVLSLEIASKLGIGCLYGIDSSPAMIKAARENDARKNRHSTNCTFKVMDARDIMSQAGWRVDRENYRENICSTVGSFTFDKVFSNAALHWILGSASSDEERAGIFRGIRDVTIIGGCFAFEMGGLGNVAEMRTALLMAIARRVGLAKARAADPWFFPDEEWMRHMLEDRVGGWKVEKMEREWRPTTATDKGGVEGWIRLMGAQFFDALDPGQHDREECIKEVVDVLETVCAKPGGGYMLSYVRLRVLARRLPVGSGNPEDPCAFCGRQG</sequence>
<keyword evidence="2" id="KW-0489">Methyltransferase</keyword>
<reference evidence="3" key="1">
    <citation type="journal article" date="2023" name="Mol. Phylogenet. Evol.">
        <title>Genome-scale phylogeny and comparative genomics of the fungal order Sordariales.</title>
        <authorList>
            <person name="Hensen N."/>
            <person name="Bonometti L."/>
            <person name="Westerberg I."/>
            <person name="Brannstrom I.O."/>
            <person name="Guillou S."/>
            <person name="Cros-Aarteil S."/>
            <person name="Calhoun S."/>
            <person name="Haridas S."/>
            <person name="Kuo A."/>
            <person name="Mondo S."/>
            <person name="Pangilinan J."/>
            <person name="Riley R."/>
            <person name="LaButti K."/>
            <person name="Andreopoulos B."/>
            <person name="Lipzen A."/>
            <person name="Chen C."/>
            <person name="Yan M."/>
            <person name="Daum C."/>
            <person name="Ng V."/>
            <person name="Clum A."/>
            <person name="Steindorff A."/>
            <person name="Ohm R.A."/>
            <person name="Martin F."/>
            <person name="Silar P."/>
            <person name="Natvig D.O."/>
            <person name="Lalanne C."/>
            <person name="Gautier V."/>
            <person name="Ament-Velasquez S.L."/>
            <person name="Kruys A."/>
            <person name="Hutchinson M.I."/>
            <person name="Powell A.J."/>
            <person name="Barry K."/>
            <person name="Miller A.N."/>
            <person name="Grigoriev I.V."/>
            <person name="Debuchy R."/>
            <person name="Gladieux P."/>
            <person name="Hiltunen Thoren M."/>
            <person name="Johannesson H."/>
        </authorList>
    </citation>
    <scope>NUCLEOTIDE SEQUENCE [LARGE SCALE GENOMIC DNA]</scope>
    <source>
        <strain evidence="3">CBS 340.73</strain>
    </source>
</reference>
<evidence type="ECO:0000313" key="2">
    <source>
        <dbReference type="EMBL" id="KAK3935921.1"/>
    </source>
</evidence>
<dbReference type="EMBL" id="MU853901">
    <property type="protein sequence ID" value="KAK3935921.1"/>
    <property type="molecule type" value="Genomic_DNA"/>
</dbReference>
<dbReference type="Pfam" id="PF13847">
    <property type="entry name" value="Methyltransf_31"/>
    <property type="match status" value="1"/>
</dbReference>
<organism evidence="2 3">
    <name type="scientific">Diplogelasinospora grovesii</name>
    <dbReference type="NCBI Taxonomy" id="303347"/>
    <lineage>
        <taxon>Eukaryota</taxon>
        <taxon>Fungi</taxon>
        <taxon>Dikarya</taxon>
        <taxon>Ascomycota</taxon>
        <taxon>Pezizomycotina</taxon>
        <taxon>Sordariomycetes</taxon>
        <taxon>Sordariomycetidae</taxon>
        <taxon>Sordariales</taxon>
        <taxon>Diplogelasinosporaceae</taxon>
        <taxon>Diplogelasinospora</taxon>
    </lineage>
</organism>
<accession>A0AAN6MZN9</accession>
<dbReference type="AlphaFoldDB" id="A0AAN6MZN9"/>
<keyword evidence="3" id="KW-1185">Reference proteome</keyword>
<dbReference type="SUPFAM" id="SSF53335">
    <property type="entry name" value="S-adenosyl-L-methionine-dependent methyltransferases"/>
    <property type="match status" value="1"/>
</dbReference>
<comment type="caution">
    <text evidence="2">The sequence shown here is derived from an EMBL/GenBank/DDBJ whole genome shotgun (WGS) entry which is preliminary data.</text>
</comment>
<evidence type="ECO:0000313" key="3">
    <source>
        <dbReference type="Proteomes" id="UP001303473"/>
    </source>
</evidence>
<dbReference type="GO" id="GO:0008168">
    <property type="term" value="F:methyltransferase activity"/>
    <property type="evidence" value="ECO:0007669"/>
    <property type="project" value="UniProtKB-KW"/>
</dbReference>
<dbReference type="PANTHER" id="PTHR43861">
    <property type="entry name" value="TRANS-ACONITATE 2-METHYLTRANSFERASE-RELATED"/>
    <property type="match status" value="1"/>
</dbReference>
<proteinExistence type="predicted"/>
<dbReference type="InterPro" id="IPR029063">
    <property type="entry name" value="SAM-dependent_MTases_sf"/>
</dbReference>
<keyword evidence="2" id="KW-0808">Transferase</keyword>
<dbReference type="CDD" id="cd02440">
    <property type="entry name" value="AdoMet_MTases"/>
    <property type="match status" value="1"/>
</dbReference>
<dbReference type="Gene3D" id="3.40.50.150">
    <property type="entry name" value="Vaccinia Virus protein VP39"/>
    <property type="match status" value="1"/>
</dbReference>
<dbReference type="PANTHER" id="PTHR43861:SF1">
    <property type="entry name" value="TRANS-ACONITATE 2-METHYLTRANSFERASE"/>
    <property type="match status" value="1"/>
</dbReference>
<name>A0AAN6MZN9_9PEZI</name>
<dbReference type="InterPro" id="IPR025714">
    <property type="entry name" value="Methyltranfer_dom"/>
</dbReference>
<protein>
    <submittedName>
        <fullName evidence="2">Methyltransferase</fullName>
    </submittedName>
</protein>